<keyword evidence="4" id="KW-1185">Reference proteome</keyword>
<protein>
    <submittedName>
        <fullName evidence="3">Uncharacterized protein</fullName>
    </submittedName>
</protein>
<dbReference type="Proteomes" id="UP001342314">
    <property type="component" value="Unassembled WGS sequence"/>
</dbReference>
<name>A0AAV5GX36_9BASI</name>
<sequence length="397" mass="44145">MSLLSLAVAAALLLGSVVQEVTAAPNLPLSGVQTMFAFGDSYSQNGYDPASGYKPQEQKRSTSAGGLSWPDYLAQLDEAPATLRDRVFDFGKGGATIGGDRELVGYPNVSFADEIDKFEAWFVKASTEGENARPTWDGESALFTVWFGINDIEITWKRGEEFPPLLESTFDQLSTGMERLYALGARHFLMPLLPPYHRSPLLLRVFSAVPGANDTFYDNFVAWNDRMKRFVGDFAESKPEASVAMWDTWTEFDKILDAPGDFGFANSTNWCDSYSKYLWAVDLPEMSDIQNCGYSMDEYFWFDTSHPTTRVHSLIAKAFASLSDSSTASPSDLSRREMRLPAHHLPASSFAHHGTSPGRFQRLVRTSQLARREREQFWKELRGTALGSVVAGAKVGQ</sequence>
<gene>
    <name evidence="3" type="ORF">Rhopal_007115-T1</name>
</gene>
<organism evidence="3 4">
    <name type="scientific">Rhodotorula paludigena</name>
    <dbReference type="NCBI Taxonomy" id="86838"/>
    <lineage>
        <taxon>Eukaryota</taxon>
        <taxon>Fungi</taxon>
        <taxon>Dikarya</taxon>
        <taxon>Basidiomycota</taxon>
        <taxon>Pucciniomycotina</taxon>
        <taxon>Microbotryomycetes</taxon>
        <taxon>Sporidiobolales</taxon>
        <taxon>Sporidiobolaceae</taxon>
        <taxon>Rhodotorula</taxon>
    </lineage>
</organism>
<comment type="caution">
    <text evidence="3">The sequence shown here is derived from an EMBL/GenBank/DDBJ whole genome shotgun (WGS) entry which is preliminary data.</text>
</comment>
<keyword evidence="2" id="KW-0732">Signal</keyword>
<dbReference type="CDD" id="cd01846">
    <property type="entry name" value="fatty_acyltransferase_like"/>
    <property type="match status" value="1"/>
</dbReference>
<evidence type="ECO:0000256" key="1">
    <source>
        <dbReference type="ARBA" id="ARBA00022801"/>
    </source>
</evidence>
<proteinExistence type="predicted"/>
<dbReference type="PANTHER" id="PTHR45648:SF85">
    <property type="entry name" value="A, PUTATIVE (AFU_ORTHOLOGUE AFUA_2G10760)-RELATED"/>
    <property type="match status" value="1"/>
</dbReference>
<dbReference type="PANTHER" id="PTHR45648">
    <property type="entry name" value="GDSL LIPASE/ACYLHYDROLASE FAMILY PROTEIN (AFU_ORTHOLOGUE AFUA_4G14700)"/>
    <property type="match status" value="1"/>
</dbReference>
<reference evidence="3 4" key="1">
    <citation type="submission" date="2021-12" db="EMBL/GenBank/DDBJ databases">
        <title>High titer production of polyol ester of fatty acids by Rhodotorula paludigena BS15 towards product separation-free biomass refinery.</title>
        <authorList>
            <person name="Mano J."/>
            <person name="Ono H."/>
            <person name="Tanaka T."/>
            <person name="Naito K."/>
            <person name="Sushida H."/>
            <person name="Ike M."/>
            <person name="Tokuyasu K."/>
            <person name="Kitaoka M."/>
        </authorList>
    </citation>
    <scope>NUCLEOTIDE SEQUENCE [LARGE SCALE GENOMIC DNA]</scope>
    <source>
        <strain evidence="3 4">BS15</strain>
    </source>
</reference>
<dbReference type="SUPFAM" id="SSF52266">
    <property type="entry name" value="SGNH hydrolase"/>
    <property type="match status" value="1"/>
</dbReference>
<dbReference type="InterPro" id="IPR036514">
    <property type="entry name" value="SGNH_hydro_sf"/>
</dbReference>
<dbReference type="Gene3D" id="3.40.50.1110">
    <property type="entry name" value="SGNH hydrolase"/>
    <property type="match status" value="1"/>
</dbReference>
<evidence type="ECO:0000313" key="3">
    <source>
        <dbReference type="EMBL" id="GJN94052.1"/>
    </source>
</evidence>
<feature type="signal peptide" evidence="2">
    <location>
        <begin position="1"/>
        <end position="23"/>
    </location>
</feature>
<dbReference type="Pfam" id="PF00657">
    <property type="entry name" value="Lipase_GDSL"/>
    <property type="match status" value="1"/>
</dbReference>
<feature type="chain" id="PRO_5043383199" evidence="2">
    <location>
        <begin position="24"/>
        <end position="397"/>
    </location>
</feature>
<dbReference type="AlphaFoldDB" id="A0AAV5GX36"/>
<dbReference type="GO" id="GO:0016788">
    <property type="term" value="F:hydrolase activity, acting on ester bonds"/>
    <property type="evidence" value="ECO:0007669"/>
    <property type="project" value="InterPro"/>
</dbReference>
<accession>A0AAV5GX36</accession>
<evidence type="ECO:0000313" key="4">
    <source>
        <dbReference type="Proteomes" id="UP001342314"/>
    </source>
</evidence>
<dbReference type="InterPro" id="IPR001087">
    <property type="entry name" value="GDSL"/>
</dbReference>
<dbReference type="EMBL" id="BQKY01000016">
    <property type="protein sequence ID" value="GJN94052.1"/>
    <property type="molecule type" value="Genomic_DNA"/>
</dbReference>
<keyword evidence="1" id="KW-0378">Hydrolase</keyword>
<evidence type="ECO:0000256" key="2">
    <source>
        <dbReference type="SAM" id="SignalP"/>
    </source>
</evidence>
<dbReference type="InterPro" id="IPR051058">
    <property type="entry name" value="GDSL_Est/Lipase"/>
</dbReference>